<evidence type="ECO:0000313" key="3">
    <source>
        <dbReference type="EMBL" id="MFC0384719.1"/>
    </source>
</evidence>
<dbReference type="Pfam" id="PF04028">
    <property type="entry name" value="DUF374"/>
    <property type="match status" value="1"/>
</dbReference>
<name>A0ABV6IN97_9PROT</name>
<keyword evidence="3" id="KW-0012">Acyltransferase</keyword>
<accession>A0ABV6IN97</accession>
<proteinExistence type="predicted"/>
<dbReference type="Proteomes" id="UP001589789">
    <property type="component" value="Unassembled WGS sequence"/>
</dbReference>
<feature type="compositionally biased region" description="Low complexity" evidence="1">
    <location>
        <begin position="239"/>
        <end position="251"/>
    </location>
</feature>
<evidence type="ECO:0000256" key="1">
    <source>
        <dbReference type="SAM" id="MobiDB-lite"/>
    </source>
</evidence>
<gene>
    <name evidence="3" type="ORF">ACFFIC_04035</name>
</gene>
<keyword evidence="4" id="KW-1185">Reference proteome</keyword>
<reference evidence="3 4" key="1">
    <citation type="submission" date="2024-09" db="EMBL/GenBank/DDBJ databases">
        <authorList>
            <person name="Sun Q."/>
            <person name="Mori K."/>
        </authorList>
    </citation>
    <scope>NUCLEOTIDE SEQUENCE [LARGE SCALE GENOMIC DNA]</scope>
    <source>
        <strain evidence="3 4">CCM 7468</strain>
    </source>
</reference>
<dbReference type="CDD" id="cd07983">
    <property type="entry name" value="LPLAT_DUF374-like"/>
    <property type="match status" value="1"/>
</dbReference>
<dbReference type="EMBL" id="JBHLVZ010000002">
    <property type="protein sequence ID" value="MFC0384719.1"/>
    <property type="molecule type" value="Genomic_DNA"/>
</dbReference>
<organism evidence="3 4">
    <name type="scientific">Muricoccus vinaceus</name>
    <dbReference type="NCBI Taxonomy" id="424704"/>
    <lineage>
        <taxon>Bacteria</taxon>
        <taxon>Pseudomonadati</taxon>
        <taxon>Pseudomonadota</taxon>
        <taxon>Alphaproteobacteria</taxon>
        <taxon>Acetobacterales</taxon>
        <taxon>Roseomonadaceae</taxon>
        <taxon>Muricoccus</taxon>
    </lineage>
</organism>
<dbReference type="InterPro" id="IPR007172">
    <property type="entry name" value="DUF374"/>
</dbReference>
<evidence type="ECO:0000313" key="4">
    <source>
        <dbReference type="Proteomes" id="UP001589789"/>
    </source>
</evidence>
<comment type="caution">
    <text evidence="3">The sequence shown here is derived from an EMBL/GenBank/DDBJ whole genome shotgun (WGS) entry which is preliminary data.</text>
</comment>
<sequence length="251" mass="26264">MRARRKGPLARGMKALGKTHALWHLIGWYLGFCRRTARWELHGAEPLRALAEGREGFVMAFWHECLPLMPLAWAHLWESLDPGVPRKAGLVLVSRSRDGALIANALGGYGLTAVEGSSTRGGRGAGIGLLRGVRSGSVAVVVPDGPRGPRRQVSGGAVRLAMMAGVPVVPCGAYAVPSRRLASWDRMVFPLPFSRCVAVVGAPILPSGESEAAVSAVLSLALDTTMNQAEARARGGPGCDAAPGGARPGIP</sequence>
<evidence type="ECO:0000259" key="2">
    <source>
        <dbReference type="Pfam" id="PF04028"/>
    </source>
</evidence>
<keyword evidence="3" id="KW-0808">Transferase</keyword>
<protein>
    <submittedName>
        <fullName evidence="3">Lysophospholipid acyltransferase family protein</fullName>
    </submittedName>
</protein>
<dbReference type="GO" id="GO:0016746">
    <property type="term" value="F:acyltransferase activity"/>
    <property type="evidence" value="ECO:0007669"/>
    <property type="project" value="UniProtKB-KW"/>
</dbReference>
<dbReference type="RefSeq" id="WP_377048799.1">
    <property type="nucleotide sequence ID" value="NZ_JBHLVZ010000002.1"/>
</dbReference>
<feature type="domain" description="DUF374" evidence="2">
    <location>
        <begin position="88"/>
        <end position="150"/>
    </location>
</feature>
<feature type="region of interest" description="Disordered" evidence="1">
    <location>
        <begin position="229"/>
        <end position="251"/>
    </location>
</feature>